<dbReference type="PRINTS" id="PR01343">
    <property type="entry name" value="YEASTERF"/>
</dbReference>
<dbReference type="GO" id="GO:0005525">
    <property type="term" value="F:GTP binding"/>
    <property type="evidence" value="ECO:0007669"/>
    <property type="project" value="UniProtKB-KW"/>
</dbReference>
<dbReference type="Gene3D" id="3.40.50.300">
    <property type="entry name" value="P-loop containing nucleotide triphosphate hydrolases"/>
    <property type="match status" value="1"/>
</dbReference>
<dbReference type="InterPro" id="IPR004161">
    <property type="entry name" value="EFTu-like_2"/>
</dbReference>
<evidence type="ECO:0000256" key="11">
    <source>
        <dbReference type="ARBA" id="ARBA00030210"/>
    </source>
</evidence>
<evidence type="ECO:0000256" key="6">
    <source>
        <dbReference type="ARBA" id="ARBA00022737"/>
    </source>
</evidence>
<dbReference type="PANTHER" id="PTHR23115">
    <property type="entry name" value="TRANSLATION FACTOR"/>
    <property type="match status" value="1"/>
</dbReference>
<evidence type="ECO:0000256" key="4">
    <source>
        <dbReference type="ARBA" id="ARBA00022490"/>
    </source>
</evidence>
<dbReference type="GO" id="GO:0018444">
    <property type="term" value="C:translation release factor complex"/>
    <property type="evidence" value="ECO:0007669"/>
    <property type="project" value="UniProtKB-ARBA"/>
</dbReference>
<feature type="domain" description="Tr-type G" evidence="15">
    <location>
        <begin position="236"/>
        <end position="462"/>
    </location>
</feature>
<dbReference type="Pfam" id="PF22594">
    <property type="entry name" value="GTP-eEF1A_C"/>
    <property type="match status" value="1"/>
</dbReference>
<comment type="subcellular location">
    <subcellularLocation>
        <location evidence="1">Cytoplasm</location>
    </subcellularLocation>
</comment>
<evidence type="ECO:0000256" key="1">
    <source>
        <dbReference type="ARBA" id="ARBA00004496"/>
    </source>
</evidence>
<dbReference type="PRINTS" id="PR00315">
    <property type="entry name" value="ELONGATNFCT"/>
</dbReference>
<keyword evidence="17" id="KW-1185">Reference proteome</keyword>
<dbReference type="CDD" id="cd03704">
    <property type="entry name" value="eRF3_C_III"/>
    <property type="match status" value="1"/>
</dbReference>
<evidence type="ECO:0000256" key="12">
    <source>
        <dbReference type="ARBA" id="ARBA00030845"/>
    </source>
</evidence>
<dbReference type="FunFam" id="3.40.50.300:FF:000503">
    <property type="entry name" value="Peptide chain release factor subunit 3"/>
    <property type="match status" value="1"/>
</dbReference>
<reference evidence="17" key="1">
    <citation type="journal article" date="2017" name="Nucleic Acids Res.">
        <title>Proteogenomics produces comprehensive and highly accurate protein-coding gene annotation in a complete genome assembly of Malassezia sympodialis.</title>
        <authorList>
            <person name="Zhu Y."/>
            <person name="Engstroem P.G."/>
            <person name="Tellgren-Roth C."/>
            <person name="Baudo C.D."/>
            <person name="Kennell J.C."/>
            <person name="Sun S."/>
            <person name="Billmyre R.B."/>
            <person name="Schroeder M.S."/>
            <person name="Andersson A."/>
            <person name="Holm T."/>
            <person name="Sigurgeirsson B."/>
            <person name="Wu G."/>
            <person name="Sankaranarayanan S.R."/>
            <person name="Siddharthan R."/>
            <person name="Sanyal K."/>
            <person name="Lundeberg J."/>
            <person name="Nystedt B."/>
            <person name="Boekhout T."/>
            <person name="Dawson T.L. Jr."/>
            <person name="Heitman J."/>
            <person name="Scheynius A."/>
            <person name="Lehtioe J."/>
        </authorList>
    </citation>
    <scope>NUCLEOTIDE SEQUENCE [LARGE SCALE GENOMIC DNA]</scope>
    <source>
        <strain evidence="17">ATCC 42132</strain>
    </source>
</reference>
<keyword evidence="8" id="KW-0648">Protein biosynthesis</keyword>
<dbReference type="InterPro" id="IPR054696">
    <property type="entry name" value="GTP-eEF1A_C"/>
</dbReference>
<dbReference type="Pfam" id="PF03144">
    <property type="entry name" value="GTP_EFTU_D2"/>
    <property type="match status" value="1"/>
</dbReference>
<feature type="compositionally biased region" description="Low complexity" evidence="14">
    <location>
        <begin position="155"/>
        <end position="195"/>
    </location>
</feature>
<dbReference type="VEuPathDB" id="FungiDB:MSYG_3683"/>
<dbReference type="GO" id="GO:0000288">
    <property type="term" value="P:nuclear-transcribed mRNA catabolic process, deadenylation-dependent decay"/>
    <property type="evidence" value="ECO:0007669"/>
    <property type="project" value="InterPro"/>
</dbReference>
<dbReference type="CDD" id="cd01883">
    <property type="entry name" value="EF1_alpha"/>
    <property type="match status" value="1"/>
</dbReference>
<organism evidence="16 17">
    <name type="scientific">Malassezia sympodialis (strain ATCC 42132)</name>
    <name type="common">Atopic eczema-associated yeast</name>
    <dbReference type="NCBI Taxonomy" id="1230383"/>
    <lineage>
        <taxon>Eukaryota</taxon>
        <taxon>Fungi</taxon>
        <taxon>Dikarya</taxon>
        <taxon>Basidiomycota</taxon>
        <taxon>Ustilaginomycotina</taxon>
        <taxon>Malasseziomycetes</taxon>
        <taxon>Malasseziales</taxon>
        <taxon>Malasseziaceae</taxon>
        <taxon>Malassezia</taxon>
    </lineage>
</organism>
<dbReference type="InterPro" id="IPR050100">
    <property type="entry name" value="TRAFAC_GTPase_members"/>
</dbReference>
<dbReference type="SUPFAM" id="SSF50465">
    <property type="entry name" value="EF-Tu/eEF-1alpha/eIF2-gamma C-terminal domain"/>
    <property type="match status" value="1"/>
</dbReference>
<dbReference type="GO" id="GO:0003924">
    <property type="term" value="F:GTPase activity"/>
    <property type="evidence" value="ECO:0007669"/>
    <property type="project" value="InterPro"/>
</dbReference>
<dbReference type="FunFam" id="2.40.30.10:FF:000020">
    <property type="entry name" value="Translation elongation factor EF-1"/>
    <property type="match status" value="1"/>
</dbReference>
<dbReference type="OrthoDB" id="342024at2759"/>
<feature type="compositionally biased region" description="Low complexity" evidence="14">
    <location>
        <begin position="109"/>
        <end position="131"/>
    </location>
</feature>
<evidence type="ECO:0000256" key="14">
    <source>
        <dbReference type="SAM" id="MobiDB-lite"/>
    </source>
</evidence>
<protein>
    <recommendedName>
        <fullName evidence="3">Eukaryotic peptide chain release factor GTP-binding subunit</fullName>
    </recommendedName>
    <alternativeName>
        <fullName evidence="13">ERF-3</fullName>
    </alternativeName>
    <alternativeName>
        <fullName evidence="12">ERF2</fullName>
    </alternativeName>
    <alternativeName>
        <fullName evidence="10">Polypeptide release factor 3</fullName>
    </alternativeName>
    <alternativeName>
        <fullName evidence="11">Translation release factor 3</fullName>
    </alternativeName>
</protein>
<keyword evidence="4" id="KW-0963">Cytoplasm</keyword>
<dbReference type="PROSITE" id="PS00301">
    <property type="entry name" value="G_TR_1"/>
    <property type="match status" value="1"/>
</dbReference>
<dbReference type="GO" id="GO:0003747">
    <property type="term" value="F:translation release factor activity"/>
    <property type="evidence" value="ECO:0007669"/>
    <property type="project" value="InterPro"/>
</dbReference>
<evidence type="ECO:0000259" key="15">
    <source>
        <dbReference type="PROSITE" id="PS51722"/>
    </source>
</evidence>
<evidence type="ECO:0000256" key="7">
    <source>
        <dbReference type="ARBA" id="ARBA00022741"/>
    </source>
</evidence>
<dbReference type="InterPro" id="IPR009001">
    <property type="entry name" value="Transl_elong_EF1A/Init_IF2_C"/>
</dbReference>
<dbReference type="InterPro" id="IPR003285">
    <property type="entry name" value="Sup35"/>
</dbReference>
<dbReference type="CDD" id="cd04089">
    <property type="entry name" value="eRF3_II"/>
    <property type="match status" value="1"/>
</dbReference>
<keyword evidence="7" id="KW-0547">Nucleotide-binding</keyword>
<dbReference type="Pfam" id="PF00009">
    <property type="entry name" value="GTP_EFTU"/>
    <property type="match status" value="1"/>
</dbReference>
<evidence type="ECO:0000256" key="2">
    <source>
        <dbReference type="ARBA" id="ARBA00007249"/>
    </source>
</evidence>
<keyword evidence="5" id="KW-0597">Phosphoprotein</keyword>
<name>A0A1M8AAG4_MALS4</name>
<evidence type="ECO:0000256" key="13">
    <source>
        <dbReference type="ARBA" id="ARBA00031881"/>
    </source>
</evidence>
<dbReference type="InterPro" id="IPR031157">
    <property type="entry name" value="G_TR_CS"/>
</dbReference>
<dbReference type="FunFam" id="2.40.30.10:FF:000017">
    <property type="entry name" value="Eukaryotic peptide chain release factor GTP-binding subunit"/>
    <property type="match status" value="1"/>
</dbReference>
<dbReference type="OMA" id="IERYEEC"/>
<dbReference type="InterPro" id="IPR000795">
    <property type="entry name" value="T_Tr_GTP-bd_dom"/>
</dbReference>
<dbReference type="InterPro" id="IPR027417">
    <property type="entry name" value="P-loop_NTPase"/>
</dbReference>
<dbReference type="PROSITE" id="PS51722">
    <property type="entry name" value="G_TR_2"/>
    <property type="match status" value="1"/>
</dbReference>
<keyword evidence="6" id="KW-0677">Repeat</keyword>
<comment type="similarity">
    <text evidence="2">Belongs to the TRAFAC class translation factor GTPase superfamily. Classic translation factor GTPase family. EF-Tu/EF-1A subfamily.</text>
</comment>
<dbReference type="Gene3D" id="2.40.30.10">
    <property type="entry name" value="Translation factors"/>
    <property type="match status" value="2"/>
</dbReference>
<dbReference type="GO" id="GO:0002184">
    <property type="term" value="P:cytoplasmic translational termination"/>
    <property type="evidence" value="ECO:0007669"/>
    <property type="project" value="UniProtKB-ARBA"/>
</dbReference>
<evidence type="ECO:0000313" key="16">
    <source>
        <dbReference type="EMBL" id="SHO79333.1"/>
    </source>
</evidence>
<evidence type="ECO:0000256" key="9">
    <source>
        <dbReference type="ARBA" id="ARBA00023134"/>
    </source>
</evidence>
<evidence type="ECO:0000313" key="17">
    <source>
        <dbReference type="Proteomes" id="UP000186303"/>
    </source>
</evidence>
<evidence type="ECO:0000256" key="8">
    <source>
        <dbReference type="ARBA" id="ARBA00022917"/>
    </source>
</evidence>
<dbReference type="Proteomes" id="UP000186303">
    <property type="component" value="Chromosome 6"/>
</dbReference>
<evidence type="ECO:0000256" key="3">
    <source>
        <dbReference type="ARBA" id="ARBA00015765"/>
    </source>
</evidence>
<dbReference type="SUPFAM" id="SSF50447">
    <property type="entry name" value="Translation proteins"/>
    <property type="match status" value="1"/>
</dbReference>
<evidence type="ECO:0000256" key="10">
    <source>
        <dbReference type="ARBA" id="ARBA00029585"/>
    </source>
</evidence>
<dbReference type="SUPFAM" id="SSF52540">
    <property type="entry name" value="P-loop containing nucleoside triphosphate hydrolases"/>
    <property type="match status" value="1"/>
</dbReference>
<dbReference type="GO" id="GO:0005829">
    <property type="term" value="C:cytosol"/>
    <property type="evidence" value="ECO:0007669"/>
    <property type="project" value="GOC"/>
</dbReference>
<sequence>MTARVGPRAEEERNLIDLAYSLVDIGRHGGSMNPNAPSFGFNPAAAGFVPRSMQQQPQQQQTYDAYYNQGFAGAGFGGDMQQYQAQGFNQGGFVPQDASAPAPAPAPAPASSTGPAPLPPKAAAAVSSKPAGMKKAVSISLGGGAKKPEPKPQAEKGATATAPTPAAAEKSEPKPAAGTGAAKPAEAKGQAGKQQVKVEKKVAEKASVDADKVLQDAKMATDEETLRDLFGEQEVKPHMNVVFVGHVDAGKSTMGGNLLYLTGMVDKRTLDKYEREAKEIGRDSWYLSWALDSTQQERSKGKTVEVGRAYFETDKRRYTLLDAPGHKSYVPSMIGGAAQADVAILVISARRGEFETGFERGGQTREHAVLVKTAGVQRLIVVVNKMDDPSVNWDKERYDEIVTKLSPFLKASGFNPKTDVAFIPVSAYSGANLKDKVAASDCSWYDGPPLLTYLDSLDMGDRKMSASLKMPVSEKYADMGTYVVGKLESGRMKKGDSLVLMPNKTPVEVLAIFSEVDEEVPAAVSGDNVRVKLKGVELEEVQSGFVLTDPKDPVHVVRRFEAQLAILEHRNIICAGYSAVMHAHSLNEEVNLVELLHYYDKKTGKKSRKGPQFAKKGMKIIALIETTAPVCLERFKDYQQLGRFTLRDEGKTVAIGKVTKLITDETLEMEKLQLGN</sequence>
<dbReference type="AlphaFoldDB" id="A0A1M8AAG4"/>
<accession>A0A1M8AAG4</accession>
<keyword evidence="9" id="KW-0342">GTP-binding</keyword>
<dbReference type="InterPro" id="IPR009000">
    <property type="entry name" value="Transl_B-barrel_sf"/>
</dbReference>
<dbReference type="EMBL" id="LT671826">
    <property type="protein sequence ID" value="SHO79333.1"/>
    <property type="molecule type" value="Genomic_DNA"/>
</dbReference>
<proteinExistence type="inferred from homology"/>
<evidence type="ECO:0000256" key="5">
    <source>
        <dbReference type="ARBA" id="ARBA00022553"/>
    </source>
</evidence>
<feature type="region of interest" description="Disordered" evidence="14">
    <location>
        <begin position="89"/>
        <end position="198"/>
    </location>
</feature>
<gene>
    <name evidence="16" type="primary">SUP35</name>
    <name evidence="16" type="ORF">MSYG_3683</name>
</gene>
<dbReference type="STRING" id="1230383.A0A1M8AAG4"/>